<evidence type="ECO:0000313" key="1">
    <source>
        <dbReference type="EMBL" id="KAI9394299.1"/>
    </source>
</evidence>
<evidence type="ECO:0000313" key="2">
    <source>
        <dbReference type="Proteomes" id="UP000006729"/>
    </source>
</evidence>
<proteinExistence type="predicted"/>
<dbReference type="Proteomes" id="UP000006729">
    <property type="component" value="Chromosome 5"/>
</dbReference>
<comment type="caution">
    <text evidence="1">The sequence shown here is derived from an EMBL/GenBank/DDBJ whole genome shotgun (WGS) entry which is preliminary data.</text>
</comment>
<protein>
    <submittedName>
        <fullName evidence="1">Uncharacterized protein</fullName>
    </submittedName>
</protein>
<gene>
    <name evidence="1" type="ORF">POPTR_005G075400v4</name>
</gene>
<accession>A0ACC0SYE9</accession>
<reference evidence="1 2" key="1">
    <citation type="journal article" date="2006" name="Science">
        <title>The genome of black cottonwood, Populus trichocarpa (Torr. &amp; Gray).</title>
        <authorList>
            <person name="Tuskan G.A."/>
            <person name="Difazio S."/>
            <person name="Jansson S."/>
            <person name="Bohlmann J."/>
            <person name="Grigoriev I."/>
            <person name="Hellsten U."/>
            <person name="Putnam N."/>
            <person name="Ralph S."/>
            <person name="Rombauts S."/>
            <person name="Salamov A."/>
            <person name="Schein J."/>
            <person name="Sterck L."/>
            <person name="Aerts A."/>
            <person name="Bhalerao R.R."/>
            <person name="Bhalerao R.P."/>
            <person name="Blaudez D."/>
            <person name="Boerjan W."/>
            <person name="Brun A."/>
            <person name="Brunner A."/>
            <person name="Busov V."/>
            <person name="Campbell M."/>
            <person name="Carlson J."/>
            <person name="Chalot M."/>
            <person name="Chapman J."/>
            <person name="Chen G.L."/>
            <person name="Cooper D."/>
            <person name="Coutinho P.M."/>
            <person name="Couturier J."/>
            <person name="Covert S."/>
            <person name="Cronk Q."/>
            <person name="Cunningham R."/>
            <person name="Davis J."/>
            <person name="Degroeve S."/>
            <person name="Dejardin A."/>
            <person name="Depamphilis C."/>
            <person name="Detter J."/>
            <person name="Dirks B."/>
            <person name="Dubchak I."/>
            <person name="Duplessis S."/>
            <person name="Ehlting J."/>
            <person name="Ellis B."/>
            <person name="Gendler K."/>
            <person name="Goodstein D."/>
            <person name="Gribskov M."/>
            <person name="Grimwood J."/>
            <person name="Groover A."/>
            <person name="Gunter L."/>
            <person name="Hamberger B."/>
            <person name="Heinze B."/>
            <person name="Helariutta Y."/>
            <person name="Henrissat B."/>
            <person name="Holligan D."/>
            <person name="Holt R."/>
            <person name="Huang W."/>
            <person name="Islam-Faridi N."/>
            <person name="Jones S."/>
            <person name="Jones-Rhoades M."/>
            <person name="Jorgensen R."/>
            <person name="Joshi C."/>
            <person name="Kangasjarvi J."/>
            <person name="Karlsson J."/>
            <person name="Kelleher C."/>
            <person name="Kirkpatrick R."/>
            <person name="Kirst M."/>
            <person name="Kohler A."/>
            <person name="Kalluri U."/>
            <person name="Larimer F."/>
            <person name="Leebens-Mack J."/>
            <person name="Leple J.C."/>
            <person name="Locascio P."/>
            <person name="Lou Y."/>
            <person name="Lucas S."/>
            <person name="Martin F."/>
            <person name="Montanini B."/>
            <person name="Napoli C."/>
            <person name="Nelson D.R."/>
            <person name="Nelson C."/>
            <person name="Nieminen K."/>
            <person name="Nilsson O."/>
            <person name="Pereda V."/>
            <person name="Peter G."/>
            <person name="Philippe R."/>
            <person name="Pilate G."/>
            <person name="Poliakov A."/>
            <person name="Razumovskaya J."/>
            <person name="Richardson P."/>
            <person name="Rinaldi C."/>
            <person name="Ritland K."/>
            <person name="Rouze P."/>
            <person name="Ryaboy D."/>
            <person name="Schmutz J."/>
            <person name="Schrader J."/>
            <person name="Segerman B."/>
            <person name="Shin H."/>
            <person name="Siddiqui A."/>
            <person name="Sterky F."/>
            <person name="Terry A."/>
            <person name="Tsai C.J."/>
            <person name="Uberbacher E."/>
            <person name="Unneberg P."/>
            <person name="Vahala J."/>
            <person name="Wall K."/>
            <person name="Wessler S."/>
            <person name="Yang G."/>
            <person name="Yin T."/>
            <person name="Douglas C."/>
            <person name="Marra M."/>
            <person name="Sandberg G."/>
            <person name="Van de Peer Y."/>
            <person name="Rokhsar D."/>
        </authorList>
    </citation>
    <scope>NUCLEOTIDE SEQUENCE [LARGE SCALE GENOMIC DNA]</scope>
    <source>
        <strain evidence="2">cv. Nisqually</strain>
    </source>
</reference>
<keyword evidence="2" id="KW-1185">Reference proteome</keyword>
<dbReference type="EMBL" id="CM009294">
    <property type="protein sequence ID" value="KAI9394299.1"/>
    <property type="molecule type" value="Genomic_DNA"/>
</dbReference>
<organism evidence="1 2">
    <name type="scientific">Populus trichocarpa</name>
    <name type="common">Western balsam poplar</name>
    <name type="synonym">Populus balsamifera subsp. trichocarpa</name>
    <dbReference type="NCBI Taxonomy" id="3694"/>
    <lineage>
        <taxon>Eukaryota</taxon>
        <taxon>Viridiplantae</taxon>
        <taxon>Streptophyta</taxon>
        <taxon>Embryophyta</taxon>
        <taxon>Tracheophyta</taxon>
        <taxon>Spermatophyta</taxon>
        <taxon>Magnoliopsida</taxon>
        <taxon>eudicotyledons</taxon>
        <taxon>Gunneridae</taxon>
        <taxon>Pentapetalae</taxon>
        <taxon>rosids</taxon>
        <taxon>fabids</taxon>
        <taxon>Malpighiales</taxon>
        <taxon>Salicaceae</taxon>
        <taxon>Saliceae</taxon>
        <taxon>Populus</taxon>
    </lineage>
</organism>
<sequence>MTKLMFVNSPIPTDLSIQVQDITFTVHKYPLVSKSSYIGRLEIQPSISNFGYELKLENFPGGPEAFEIILKFCYGLTLDLNPSNIAPLRCASEFLEMSEELDDGNLISKTEAFLTFVVLSSWKDTITVLKSCETLSPWAENLQIVRRCCDSIAWKASRDNSTIGDTVNDEGCWFDDVASLRIDHFMRIITAIGARGTKPEIIGKCIMQYAERWLPGMDVELEGPRGYGYGKNELQFSILIGRKEDEGIEHSQEQKSIIESLVSILPPQPGAVPCKFLLKMLKMAMVYSASQALISELEKRVGMMLENANVNDLLIPNYKREDQGKFVNSLEHRTMHDIEVIQRIVEYFLMHEQEQQQLPQTTGKSSVSKLLDSYLTEVAKDPNLSITKFQVLAEALPEKARTCDDGLYGAIDTYLKVLFCEQIKIRAAMQGKEAVASGNSSEQEITQTSTKTEITTLRAELENVKTQMTELQRDYFELQHEYGKKNNKHMNRSAWNFGWTKIRTSALFHRKSEGNLSGQEHKIPNSLGHKMNFRRRLSMS</sequence>
<name>A0ACC0SYE9_POPTR</name>